<accession>A0A498J4U7</accession>
<feature type="transmembrane region" description="Helical" evidence="9">
    <location>
        <begin position="234"/>
        <end position="254"/>
    </location>
</feature>
<evidence type="ECO:0000313" key="12">
    <source>
        <dbReference type="Proteomes" id="UP000290289"/>
    </source>
</evidence>
<organism evidence="11 12">
    <name type="scientific">Malus domestica</name>
    <name type="common">Apple</name>
    <name type="synonym">Pyrus malus</name>
    <dbReference type="NCBI Taxonomy" id="3750"/>
    <lineage>
        <taxon>Eukaryota</taxon>
        <taxon>Viridiplantae</taxon>
        <taxon>Streptophyta</taxon>
        <taxon>Embryophyta</taxon>
        <taxon>Tracheophyta</taxon>
        <taxon>Spermatophyta</taxon>
        <taxon>Magnoliopsida</taxon>
        <taxon>eudicotyledons</taxon>
        <taxon>Gunneridae</taxon>
        <taxon>Pentapetalae</taxon>
        <taxon>rosids</taxon>
        <taxon>fabids</taxon>
        <taxon>Rosales</taxon>
        <taxon>Rosaceae</taxon>
        <taxon>Amygdaloideae</taxon>
        <taxon>Maleae</taxon>
        <taxon>Malus</taxon>
    </lineage>
</organism>
<evidence type="ECO:0000256" key="5">
    <source>
        <dbReference type="ARBA" id="ARBA00022970"/>
    </source>
</evidence>
<proteinExistence type="inferred from homology"/>
<feature type="transmembrane region" description="Helical" evidence="9">
    <location>
        <begin position="113"/>
        <end position="134"/>
    </location>
</feature>
<dbReference type="GO" id="GO:0031090">
    <property type="term" value="C:organelle membrane"/>
    <property type="evidence" value="ECO:0007669"/>
    <property type="project" value="UniProtKB-ARBA"/>
</dbReference>
<comment type="subcellular location">
    <subcellularLocation>
        <location evidence="1">Membrane</location>
        <topology evidence="1">Multi-pass membrane protein</topology>
    </subcellularLocation>
</comment>
<feature type="transmembrane region" description="Helical" evidence="9">
    <location>
        <begin position="421"/>
        <end position="443"/>
    </location>
</feature>
<keyword evidence="5" id="KW-0029">Amino-acid transport</keyword>
<dbReference type="InterPro" id="IPR013057">
    <property type="entry name" value="AA_transpt_TM"/>
</dbReference>
<evidence type="ECO:0000256" key="4">
    <source>
        <dbReference type="ARBA" id="ARBA00022692"/>
    </source>
</evidence>
<gene>
    <name evidence="11" type="ORF">DVH24_032082</name>
</gene>
<keyword evidence="3" id="KW-0813">Transport</keyword>
<feature type="transmembrane region" description="Helical" evidence="9">
    <location>
        <begin position="275"/>
        <end position="294"/>
    </location>
</feature>
<dbReference type="GO" id="GO:0015179">
    <property type="term" value="F:L-amino acid transmembrane transporter activity"/>
    <property type="evidence" value="ECO:0007669"/>
    <property type="project" value="TreeGrafter"/>
</dbReference>
<protein>
    <recommendedName>
        <fullName evidence="10">Amino acid transporter transmembrane domain-containing protein</fullName>
    </recommendedName>
</protein>
<feature type="transmembrane region" description="Helical" evidence="9">
    <location>
        <begin position="61"/>
        <end position="79"/>
    </location>
</feature>
<dbReference type="Pfam" id="PF10046">
    <property type="entry name" value="BLOC1_2"/>
    <property type="match status" value="1"/>
</dbReference>
<evidence type="ECO:0000256" key="2">
    <source>
        <dbReference type="ARBA" id="ARBA00008468"/>
    </source>
</evidence>
<evidence type="ECO:0000256" key="3">
    <source>
        <dbReference type="ARBA" id="ARBA00022448"/>
    </source>
</evidence>
<evidence type="ECO:0000256" key="7">
    <source>
        <dbReference type="ARBA" id="ARBA00023136"/>
    </source>
</evidence>
<name>A0A498J4U7_MALDO</name>
<feature type="domain" description="Amino acid transporter transmembrane" evidence="10">
    <location>
        <begin position="36"/>
        <end position="437"/>
    </location>
</feature>
<feature type="transmembrane region" description="Helical" evidence="9">
    <location>
        <begin position="194"/>
        <end position="214"/>
    </location>
</feature>
<dbReference type="PANTHER" id="PTHR22950">
    <property type="entry name" value="AMINO ACID TRANSPORTER"/>
    <property type="match status" value="1"/>
</dbReference>
<sequence length="577" mass="62282">MITREDESQSTPLLPTSENAEVEAGFAEPSKPSGGASFYGSVFNLSCTVIGSGIMSLPATLTILGLIPGVALIVVAAFLTEASIEMLLRFSRPGSVFSYGDLMGEAFGKVGKVLVQICVIVNNIGALTVYMIIIEDVLSGSTSSGVHHAGILEERLGVHWWTGRAFVLIVLTVVVFIPLVCFKRIDSLRFTSAISVALAVVFLVAVIVITVYKFVLGSIERPALFPSVTDLPSFLNLFTAFPVVVFAYVCHYNVHTIQNELKDTPTMPAIVRATVALCAVVYVMTGLFGFLLFGDSTLSDLLSNFDTDLGIPYSSVFNDIVRISYATHILLVYPIGFFPLRLNLDGLLFPSARPLASDNVRFSLISAGIIAITLLGAIFIPSIWVAFEFTGATVGALLAFIFPACIVLKDPHGIAWRKDKILSVFMIILAVISSVVAICSDAYSLSVPSPKFQIPMAAAAKEEQKGELAESINDLFGSVSAMVKSELQGSTNHLDLLEKMNLRVAEEYKGFGDVAAGLSVFVEQLKAKSGSFEEYVKQIDVIEQQVTEFEAVISVLDRYVSMLESKVQSVHQNPPPS</sequence>
<evidence type="ECO:0000256" key="9">
    <source>
        <dbReference type="SAM" id="Phobius"/>
    </source>
</evidence>
<keyword evidence="7 9" id="KW-0472">Membrane</keyword>
<dbReference type="EMBL" id="RDQH01000335">
    <property type="protein sequence ID" value="RXH89725.1"/>
    <property type="molecule type" value="Genomic_DNA"/>
</dbReference>
<dbReference type="InterPro" id="IPR019269">
    <property type="entry name" value="BLOC1_su2"/>
</dbReference>
<feature type="transmembrane region" description="Helical" evidence="9">
    <location>
        <begin position="362"/>
        <end position="383"/>
    </location>
</feature>
<reference evidence="11 12" key="1">
    <citation type="submission" date="2018-10" db="EMBL/GenBank/DDBJ databases">
        <title>A high-quality apple genome assembly.</title>
        <authorList>
            <person name="Hu J."/>
        </authorList>
    </citation>
    <scope>NUCLEOTIDE SEQUENCE [LARGE SCALE GENOMIC DNA]</scope>
    <source>
        <strain evidence="12">cv. HFTH1</strain>
        <tissue evidence="11">Young leaf</tissue>
    </source>
</reference>
<keyword evidence="12" id="KW-1185">Reference proteome</keyword>
<dbReference type="AlphaFoldDB" id="A0A498J4U7"/>
<evidence type="ECO:0000259" key="10">
    <source>
        <dbReference type="Pfam" id="PF01490"/>
    </source>
</evidence>
<feature type="compositionally biased region" description="Polar residues" evidence="8">
    <location>
        <begin position="9"/>
        <end position="19"/>
    </location>
</feature>
<keyword evidence="4 9" id="KW-0812">Transmembrane</keyword>
<feature type="transmembrane region" description="Helical" evidence="9">
    <location>
        <begin position="389"/>
        <end position="409"/>
    </location>
</feature>
<keyword evidence="6 9" id="KW-1133">Transmembrane helix</keyword>
<feature type="transmembrane region" description="Helical" evidence="9">
    <location>
        <begin position="161"/>
        <end position="182"/>
    </location>
</feature>
<evidence type="ECO:0000313" key="11">
    <source>
        <dbReference type="EMBL" id="RXH89725.1"/>
    </source>
</evidence>
<evidence type="ECO:0000256" key="8">
    <source>
        <dbReference type="SAM" id="MobiDB-lite"/>
    </source>
</evidence>
<dbReference type="Pfam" id="PF01490">
    <property type="entry name" value="Aa_trans"/>
    <property type="match status" value="1"/>
</dbReference>
<feature type="transmembrane region" description="Helical" evidence="9">
    <location>
        <begin position="323"/>
        <end position="342"/>
    </location>
</feature>
<dbReference type="STRING" id="3750.A0A498J4U7"/>
<dbReference type="Proteomes" id="UP000290289">
    <property type="component" value="Chromosome 9"/>
</dbReference>
<dbReference type="PANTHER" id="PTHR22950:SF553">
    <property type="entry name" value="AMINO ACID TRANSPORTER AVT6A-LIKE"/>
    <property type="match status" value="1"/>
</dbReference>
<feature type="region of interest" description="Disordered" evidence="8">
    <location>
        <begin position="1"/>
        <end position="22"/>
    </location>
</feature>
<evidence type="ECO:0000256" key="6">
    <source>
        <dbReference type="ARBA" id="ARBA00022989"/>
    </source>
</evidence>
<comment type="caution">
    <text evidence="11">The sequence shown here is derived from an EMBL/GenBank/DDBJ whole genome shotgun (WGS) entry which is preliminary data.</text>
</comment>
<comment type="similarity">
    <text evidence="2">Belongs to the BLOC1S2 family.</text>
</comment>
<evidence type="ECO:0000256" key="1">
    <source>
        <dbReference type="ARBA" id="ARBA00004141"/>
    </source>
</evidence>